<feature type="domain" description="Methyltransferase" evidence="3">
    <location>
        <begin position="300"/>
        <end position="407"/>
    </location>
</feature>
<dbReference type="InterPro" id="IPR041698">
    <property type="entry name" value="Methyltransf_25"/>
</dbReference>
<sequence>MSEWSGFYYASANPLPTFGRRAKAAEKERQRPETPPRSNSDSHDIAPNSSRARRPFRHTRTSSGSQGSRSSHDSSSLVHSTTSPNTKNGPALAEDDAHYSHSKLLSSDSRQQSSKPVTTTTTTTTASTSNKHLPSKSLTNGGASPLHSPVVFNRPVYVDKTRQRDPRRQSSAATPTTTSVDLKNVTMYSQLDAGNKLMSGTTKQVNLDFPRTDSVSSTSGNTTVSTQTMTSTDHSNSDPATKPFIVKNGRTYYNDPTSAYPLPTDLAELHRQSLRTLLMIQVYGAPVYTPFIRNNPPQRVLEVGCGTGFWSMMCHRYYKERGHNGIHFTGIDIAPLAPGSPGSPAELCKPDKDMKWRFVQHDLRHLPWPFADEEFDLIMVKDTCLMVPSHVYQLFVEEYLRMLKPGGVMEIWDSDPTFRMLRPHVPSAMPGSEEAEEHEAALDLGAYLMTSKTPLSAPLNSFLVEYNTWLSRTLEGRQLSPVPCSLIGAFLHAEAEVLMDIKTKRLAIPLSEVRWEREGVGGVVTKDGKSYVEMKAKSTPHQKVEKKTLTPGQSALRKTALLTVAQQVSALEPIIREASGKSQDEWDAWVAKMMADLMSESGTSWGECLELGVWSSRKRLRKE</sequence>
<feature type="compositionally biased region" description="Basic and acidic residues" evidence="2">
    <location>
        <begin position="157"/>
        <end position="168"/>
    </location>
</feature>
<comment type="caution">
    <text evidence="4">The sequence shown here is derived from an EMBL/GenBank/DDBJ whole genome shotgun (WGS) entry which is preliminary data.</text>
</comment>
<dbReference type="RefSeq" id="XP_041684341.1">
    <property type="nucleotide sequence ID" value="XM_041834037.1"/>
</dbReference>
<keyword evidence="5" id="KW-1185">Reference proteome</keyword>
<dbReference type="InterPro" id="IPR029063">
    <property type="entry name" value="SAM-dependent_MTases_sf"/>
</dbReference>
<evidence type="ECO:0000256" key="1">
    <source>
        <dbReference type="ARBA" id="ARBA00038158"/>
    </source>
</evidence>
<feature type="compositionally biased region" description="Low complexity" evidence="2">
    <location>
        <begin position="61"/>
        <end position="83"/>
    </location>
</feature>
<dbReference type="CDD" id="cd02440">
    <property type="entry name" value="AdoMet_MTases"/>
    <property type="match status" value="1"/>
</dbReference>
<protein>
    <recommendedName>
        <fullName evidence="3">Methyltransferase domain-containing protein</fullName>
    </recommendedName>
</protein>
<dbReference type="GeneID" id="65090498"/>
<feature type="compositionally biased region" description="Polar residues" evidence="2">
    <location>
        <begin position="103"/>
        <end position="117"/>
    </location>
</feature>
<evidence type="ECO:0000313" key="4">
    <source>
        <dbReference type="EMBL" id="CVK96982.1"/>
    </source>
</evidence>
<feature type="region of interest" description="Disordered" evidence="2">
    <location>
        <begin position="11"/>
        <end position="178"/>
    </location>
</feature>
<dbReference type="SUPFAM" id="SSF53335">
    <property type="entry name" value="S-adenosyl-L-methionine-dependent methyltransferases"/>
    <property type="match status" value="1"/>
</dbReference>
<feature type="compositionally biased region" description="Basic residues" evidence="2">
    <location>
        <begin position="51"/>
        <end position="60"/>
    </location>
</feature>
<evidence type="ECO:0000313" key="5">
    <source>
        <dbReference type="Proteomes" id="UP000184255"/>
    </source>
</evidence>
<accession>A0A1L7TJI1</accession>
<dbReference type="PANTHER" id="PTHR43591">
    <property type="entry name" value="METHYLTRANSFERASE"/>
    <property type="match status" value="1"/>
</dbReference>
<dbReference type="Gene3D" id="3.40.50.150">
    <property type="entry name" value="Vaccinia Virus protein VP39"/>
    <property type="match status" value="1"/>
</dbReference>
<evidence type="ECO:0000259" key="3">
    <source>
        <dbReference type="Pfam" id="PF13649"/>
    </source>
</evidence>
<name>A0A1L7TJI1_FUSMA</name>
<dbReference type="PANTHER" id="PTHR43591:SF50">
    <property type="entry name" value="METHYLTRANSFERASE DOMAIN-CONTAINING PROTEIN-RELATED"/>
    <property type="match status" value="1"/>
</dbReference>
<dbReference type="AlphaFoldDB" id="A0A1L7TJI1"/>
<comment type="similarity">
    <text evidence="1">Belongs to the methyltransferase superfamily. LaeA methyltransferase family.</text>
</comment>
<dbReference type="Proteomes" id="UP000184255">
    <property type="component" value="Unassembled WGS sequence"/>
</dbReference>
<feature type="compositionally biased region" description="Polar residues" evidence="2">
    <location>
        <begin position="126"/>
        <end position="142"/>
    </location>
</feature>
<dbReference type="Pfam" id="PF13649">
    <property type="entry name" value="Methyltransf_25"/>
    <property type="match status" value="1"/>
</dbReference>
<organism evidence="4 5">
    <name type="scientific">Fusarium mangiferae</name>
    <name type="common">Mango malformation disease fungus</name>
    <dbReference type="NCBI Taxonomy" id="192010"/>
    <lineage>
        <taxon>Eukaryota</taxon>
        <taxon>Fungi</taxon>
        <taxon>Dikarya</taxon>
        <taxon>Ascomycota</taxon>
        <taxon>Pezizomycotina</taxon>
        <taxon>Sordariomycetes</taxon>
        <taxon>Hypocreomycetidae</taxon>
        <taxon>Hypocreales</taxon>
        <taxon>Nectriaceae</taxon>
        <taxon>Fusarium</taxon>
        <taxon>Fusarium fujikuroi species complex</taxon>
    </lineage>
</organism>
<feature type="compositionally biased region" description="Basic and acidic residues" evidence="2">
    <location>
        <begin position="23"/>
        <end position="44"/>
    </location>
</feature>
<proteinExistence type="inferred from homology"/>
<reference evidence="5" key="1">
    <citation type="journal article" date="2016" name="Genome Biol. Evol.">
        <title>Comparative 'omics' of the Fusarium fujikuroi species complex highlights differences in genetic potential and metabolite synthesis.</title>
        <authorList>
            <person name="Niehaus E.-M."/>
            <person name="Muensterkoetter M."/>
            <person name="Proctor R.H."/>
            <person name="Brown D.W."/>
            <person name="Sharon A."/>
            <person name="Idan Y."/>
            <person name="Oren-Young L."/>
            <person name="Sieber C.M."/>
            <person name="Novak O."/>
            <person name="Pencik A."/>
            <person name="Tarkowska D."/>
            <person name="Hromadova K."/>
            <person name="Freeman S."/>
            <person name="Maymon M."/>
            <person name="Elazar M."/>
            <person name="Youssef S.A."/>
            <person name="El-Shabrawy E.S.M."/>
            <person name="Shalaby A.B.A."/>
            <person name="Houterman P."/>
            <person name="Brock N.L."/>
            <person name="Burkhardt I."/>
            <person name="Tsavkelova E.A."/>
            <person name="Dickschat J.S."/>
            <person name="Galuszka P."/>
            <person name="Gueldener U."/>
            <person name="Tudzynski B."/>
        </authorList>
    </citation>
    <scope>NUCLEOTIDE SEQUENCE [LARGE SCALE GENOMIC DNA]</scope>
    <source>
        <strain evidence="5">MRC7560</strain>
    </source>
</reference>
<feature type="compositionally biased region" description="Polar residues" evidence="2">
    <location>
        <begin position="169"/>
        <end position="178"/>
    </location>
</feature>
<dbReference type="VEuPathDB" id="FungiDB:FMAN_11247"/>
<dbReference type="EMBL" id="FCQH01000008">
    <property type="protein sequence ID" value="CVK96982.1"/>
    <property type="molecule type" value="Genomic_DNA"/>
</dbReference>
<feature type="compositionally biased region" description="Low complexity" evidence="2">
    <location>
        <begin position="212"/>
        <end position="232"/>
    </location>
</feature>
<gene>
    <name evidence="4" type="ORF">FMAN_11247</name>
</gene>
<evidence type="ECO:0000256" key="2">
    <source>
        <dbReference type="SAM" id="MobiDB-lite"/>
    </source>
</evidence>
<feature type="region of interest" description="Disordered" evidence="2">
    <location>
        <begin position="209"/>
        <end position="240"/>
    </location>
</feature>